<dbReference type="InterPro" id="IPR013114">
    <property type="entry name" value="FabA_FabZ"/>
</dbReference>
<dbReference type="Pfam" id="PF07977">
    <property type="entry name" value="FabA"/>
    <property type="match status" value="1"/>
</dbReference>
<dbReference type="RefSeq" id="WP_013043643.1">
    <property type="nucleotide sequence ID" value="NC_014008.1"/>
</dbReference>
<evidence type="ECO:0000313" key="3">
    <source>
        <dbReference type="Proteomes" id="UP000000925"/>
    </source>
</evidence>
<evidence type="ECO:0000313" key="2">
    <source>
        <dbReference type="EMBL" id="ADE54921.1"/>
    </source>
</evidence>
<dbReference type="EMBL" id="CP001998">
    <property type="protein sequence ID" value="ADE54921.1"/>
    <property type="molecule type" value="Genomic_DNA"/>
</dbReference>
<dbReference type="PANTHER" id="PTHR30272">
    <property type="entry name" value="3-HYDROXYACYL-[ACYL-CARRIER-PROTEIN] DEHYDRATASE"/>
    <property type="match status" value="1"/>
</dbReference>
<proteinExistence type="predicted"/>
<dbReference type="Proteomes" id="UP000000925">
    <property type="component" value="Chromosome"/>
</dbReference>
<dbReference type="AlphaFoldDB" id="D5EKL4"/>
<organism evidence="2 3">
    <name type="scientific">Coraliomargarita akajimensis (strain DSM 45221 / IAM 15411 / JCM 23193 / KCTC 12865 / 04OKA010-24)</name>
    <dbReference type="NCBI Taxonomy" id="583355"/>
    <lineage>
        <taxon>Bacteria</taxon>
        <taxon>Pseudomonadati</taxon>
        <taxon>Verrucomicrobiota</taxon>
        <taxon>Opitutia</taxon>
        <taxon>Puniceicoccales</taxon>
        <taxon>Coraliomargaritaceae</taxon>
        <taxon>Coraliomargarita</taxon>
    </lineage>
</organism>
<dbReference type="CDD" id="cd01288">
    <property type="entry name" value="FabZ"/>
    <property type="match status" value="1"/>
</dbReference>
<keyword evidence="3" id="KW-1185">Reference proteome</keyword>
<name>D5EKL4_CORAD</name>
<reference evidence="2 3" key="1">
    <citation type="journal article" date="2010" name="Stand. Genomic Sci.">
        <title>Complete genome sequence of Coraliomargarita akajimensis type strain (04OKA010-24).</title>
        <authorList>
            <person name="Mavromatis K."/>
            <person name="Abt B."/>
            <person name="Brambilla E."/>
            <person name="Lapidus A."/>
            <person name="Copeland A."/>
            <person name="Deshpande S."/>
            <person name="Nolan M."/>
            <person name="Lucas S."/>
            <person name="Tice H."/>
            <person name="Cheng J.F."/>
            <person name="Han C."/>
            <person name="Detter J.C."/>
            <person name="Woyke T."/>
            <person name="Goodwin L."/>
            <person name="Pitluck S."/>
            <person name="Held B."/>
            <person name="Brettin T."/>
            <person name="Tapia R."/>
            <person name="Ivanova N."/>
            <person name="Mikhailova N."/>
            <person name="Pati A."/>
            <person name="Liolios K."/>
            <person name="Chen A."/>
            <person name="Palaniappan K."/>
            <person name="Land M."/>
            <person name="Hauser L."/>
            <person name="Chang Y.J."/>
            <person name="Jeffries C.D."/>
            <person name="Rohde M."/>
            <person name="Goker M."/>
            <person name="Bristow J."/>
            <person name="Eisen J.A."/>
            <person name="Markowitz V."/>
            <person name="Hugenholtz P."/>
            <person name="Klenk H.P."/>
            <person name="Kyrpides N.C."/>
        </authorList>
    </citation>
    <scope>NUCLEOTIDE SEQUENCE [LARGE SCALE GENOMIC DNA]</scope>
    <source>
        <strain evidence="3">DSM 45221 / IAM 15411 / JCM 23193 / KCTC 12865</strain>
    </source>
</reference>
<keyword evidence="1" id="KW-0456">Lyase</keyword>
<dbReference type="KEGG" id="caa:Caka_1903"/>
<dbReference type="STRING" id="583355.Caka_1903"/>
<dbReference type="OrthoDB" id="9772788at2"/>
<dbReference type="SUPFAM" id="SSF54637">
    <property type="entry name" value="Thioesterase/thiol ester dehydrase-isomerase"/>
    <property type="match status" value="1"/>
</dbReference>
<dbReference type="PANTHER" id="PTHR30272:SF1">
    <property type="entry name" value="3-HYDROXYACYL-[ACYL-CARRIER-PROTEIN] DEHYDRATASE"/>
    <property type="match status" value="1"/>
</dbReference>
<dbReference type="Gene3D" id="3.10.129.10">
    <property type="entry name" value="Hotdog Thioesterase"/>
    <property type="match status" value="1"/>
</dbReference>
<gene>
    <name evidence="2" type="ordered locus">Caka_1903</name>
</gene>
<sequence length="147" mass="16602">MDEILRTIPHRPPFLFIDEIVDIREDGATCKRTIRMEEPQFEGHYPGNPIMPGVLLCEACFQTGAIYLAKQIEKDGRSLNDVTPVLSRISDARFKQMVKPGDEVTIEVTMKETVSRFHFLRGKVLKGGKPALTIEFALAMLEPEADK</sequence>
<dbReference type="GO" id="GO:0016829">
    <property type="term" value="F:lyase activity"/>
    <property type="evidence" value="ECO:0007669"/>
    <property type="project" value="UniProtKB-KW"/>
</dbReference>
<protein>
    <submittedName>
        <fullName evidence="2">Beta-hydroxyacyl-(Acyl-carrier-protein) dehydratase FabA/FabZ</fullName>
    </submittedName>
</protein>
<evidence type="ECO:0000256" key="1">
    <source>
        <dbReference type="ARBA" id="ARBA00023239"/>
    </source>
</evidence>
<dbReference type="InterPro" id="IPR029069">
    <property type="entry name" value="HotDog_dom_sf"/>
</dbReference>
<dbReference type="HOGENOM" id="CLU_078912_3_3_0"/>
<dbReference type="eggNOG" id="COG0764">
    <property type="taxonomic scope" value="Bacteria"/>
</dbReference>
<accession>D5EKL4</accession>